<evidence type="ECO:0000313" key="2">
    <source>
        <dbReference type="EMBL" id="SSW97584.1"/>
    </source>
</evidence>
<sequence>MTLSTCLQCLTHTVKALRFRSCTLDLHITEMGTYRGLIKWTIYEKVGQINRHVLYTNEMINCAGNVSVQDAYGKFIQTVGKIYEEITKRWMKLDCVNIFYKVGDQIWINNHESFYCFIMLASQMLKPPLEITLKNSQDESAFQNTMVCNDCGVKLVCHQCHAGYPKIQIPVVEVEEIGEDVVDVPDDEPLIEQESFDRQIQSKDVSPESQKLDDQPIESNENSFNPRKSSSEWSEFSLEQPTSDENDNIAFEPLNNVEHYEHPEEVKENLILAEELKSMNLNENLENHDEKEPKVESHENHQVLIKEVENSVDKNYSTLNENDVEPSKNSDLQNIVEFVISQTPNDWSEYTVEDLKSDKAVQNEVKSTKTFTNETELQPNHQNTVPSIMNGEFTDSFNINEQVVEHDEPEFDYQEPFNKTVNQSKWSTNVNCDISIDSSKSNGTVVELNEPKPFAKHSFSRNNTKFRRPRPGYLDLDQPSYDEINQFNNVDWKSASPTAMTIKKMNDLMIIKSAEYAENEKFEFNNRNSKSDEGKLADGNDEAEKDAVKIKAKALKRITIPRPIRTLN</sequence>
<feature type="region of interest" description="Disordered" evidence="1">
    <location>
        <begin position="194"/>
        <end position="249"/>
    </location>
</feature>
<accession>A0A336LJC3</accession>
<gene>
    <name evidence="3" type="primary">CSON005999</name>
</gene>
<organism evidence="3">
    <name type="scientific">Culicoides sonorensis</name>
    <name type="common">Biting midge</name>
    <dbReference type="NCBI Taxonomy" id="179676"/>
    <lineage>
        <taxon>Eukaryota</taxon>
        <taxon>Metazoa</taxon>
        <taxon>Ecdysozoa</taxon>
        <taxon>Arthropoda</taxon>
        <taxon>Hexapoda</taxon>
        <taxon>Insecta</taxon>
        <taxon>Pterygota</taxon>
        <taxon>Neoptera</taxon>
        <taxon>Endopterygota</taxon>
        <taxon>Diptera</taxon>
        <taxon>Nematocera</taxon>
        <taxon>Chironomoidea</taxon>
        <taxon>Ceratopogonidae</taxon>
        <taxon>Ceratopogoninae</taxon>
        <taxon>Culicoides</taxon>
        <taxon>Monoculicoides</taxon>
    </lineage>
</organism>
<name>A0A336LJC3_CULSO</name>
<protein>
    <submittedName>
        <fullName evidence="3">CSON005999 protein</fullName>
    </submittedName>
</protein>
<proteinExistence type="predicted"/>
<feature type="compositionally biased region" description="Polar residues" evidence="1">
    <location>
        <begin position="217"/>
        <end position="241"/>
    </location>
</feature>
<evidence type="ECO:0000313" key="3">
    <source>
        <dbReference type="EMBL" id="SSX17970.1"/>
    </source>
</evidence>
<feature type="compositionally biased region" description="Basic and acidic residues" evidence="1">
    <location>
        <begin position="525"/>
        <end position="538"/>
    </location>
</feature>
<dbReference type="EMBL" id="UFQT01000022">
    <property type="protein sequence ID" value="SSX17970.1"/>
    <property type="molecule type" value="Genomic_DNA"/>
</dbReference>
<feature type="region of interest" description="Disordered" evidence="1">
    <location>
        <begin position="525"/>
        <end position="544"/>
    </location>
</feature>
<dbReference type="EMBL" id="UFQS01000022">
    <property type="protein sequence ID" value="SSW97584.1"/>
    <property type="molecule type" value="Genomic_DNA"/>
</dbReference>
<evidence type="ECO:0000256" key="1">
    <source>
        <dbReference type="SAM" id="MobiDB-lite"/>
    </source>
</evidence>
<reference evidence="3" key="2">
    <citation type="submission" date="2018-07" db="EMBL/GenBank/DDBJ databases">
        <authorList>
            <person name="Quirk P.G."/>
            <person name="Krulwich T.A."/>
        </authorList>
    </citation>
    <scope>NUCLEOTIDE SEQUENCE</scope>
</reference>
<dbReference type="VEuPathDB" id="VectorBase:CSON005999"/>
<dbReference type="AlphaFoldDB" id="A0A336LJC3"/>
<reference evidence="2" key="1">
    <citation type="submission" date="2018-04" db="EMBL/GenBank/DDBJ databases">
        <authorList>
            <person name="Go L.Y."/>
            <person name="Mitchell J.A."/>
        </authorList>
    </citation>
    <scope>NUCLEOTIDE SEQUENCE</scope>
    <source>
        <tissue evidence="2">Whole organism</tissue>
    </source>
</reference>